<proteinExistence type="predicted"/>
<keyword evidence="2" id="KW-1185">Reference proteome</keyword>
<accession>A0A662ZKD5</accession>
<gene>
    <name evidence="1" type="ORF">SAMN02910344_02316</name>
</gene>
<protein>
    <submittedName>
        <fullName evidence="1">Uncharacterized protein</fullName>
    </submittedName>
</protein>
<dbReference type="Proteomes" id="UP000243745">
    <property type="component" value="Unassembled WGS sequence"/>
</dbReference>
<sequence length="266" mass="30721">MCEEIPFEETIGITTIEVLNPKLFEWITNNTNVLWTEKDPYTLNQDNVKSFFCDQFKAIGIDPAQAINSVATLFPIFASNIGMSISRKANFNKSVQKQQFKLFLSYAVDEIKVPRSDINDLIYTINKFDLKRSIEQINNDGNLEFVIERITSDIDMIPLHRLKMLTSAFINLTEKPIKYNQYWFDDIVTNFAIKLIQKMPTKEERYSLYEDLLSNSCDKSLGIIAQMLIVERNSSQSAFFTPLDSLFLQKIKRVNAIPCKPLLSPF</sequence>
<name>A0A662ZKD5_9GAMM</name>
<evidence type="ECO:0000313" key="2">
    <source>
        <dbReference type="Proteomes" id="UP000243745"/>
    </source>
</evidence>
<organism evidence="1 2">
    <name type="scientific">Ruminobacter amylophilus</name>
    <dbReference type="NCBI Taxonomy" id="867"/>
    <lineage>
        <taxon>Bacteria</taxon>
        <taxon>Pseudomonadati</taxon>
        <taxon>Pseudomonadota</taxon>
        <taxon>Gammaproteobacteria</taxon>
        <taxon>Aeromonadales</taxon>
        <taxon>Succinivibrionaceae</taxon>
        <taxon>Ruminobacter</taxon>
    </lineage>
</organism>
<reference evidence="1 2" key="1">
    <citation type="submission" date="2016-10" db="EMBL/GenBank/DDBJ databases">
        <authorList>
            <person name="Varghese N."/>
            <person name="Submissions S."/>
        </authorList>
    </citation>
    <scope>NUCLEOTIDE SEQUENCE [LARGE SCALE GENOMIC DNA]</scope>
    <source>
        <strain evidence="1 2">DSM 1361</strain>
    </source>
</reference>
<dbReference type="AlphaFoldDB" id="A0A662ZKD5"/>
<dbReference type="EMBL" id="FOXF01000084">
    <property type="protein sequence ID" value="SFP79442.1"/>
    <property type="molecule type" value="Genomic_DNA"/>
</dbReference>
<dbReference type="RefSeq" id="WP_093143896.1">
    <property type="nucleotide sequence ID" value="NZ_FOXF01000084.1"/>
</dbReference>
<evidence type="ECO:0000313" key="1">
    <source>
        <dbReference type="EMBL" id="SFP79442.1"/>
    </source>
</evidence>